<protein>
    <submittedName>
        <fullName evidence="2">DUF1294-domain-containing protein</fullName>
    </submittedName>
</protein>
<keyword evidence="3" id="KW-1185">Reference proteome</keyword>
<name>A0A8E2F0S1_9PEZI</name>
<dbReference type="InterPro" id="IPR010718">
    <property type="entry name" value="DUF1294"/>
</dbReference>
<proteinExistence type="predicted"/>
<evidence type="ECO:0000313" key="3">
    <source>
        <dbReference type="Proteomes" id="UP000250140"/>
    </source>
</evidence>
<feature type="transmembrane region" description="Helical" evidence="1">
    <location>
        <begin position="6"/>
        <end position="26"/>
    </location>
</feature>
<dbReference type="OrthoDB" id="10259680at2759"/>
<accession>A0A8E2F0S1</accession>
<dbReference type="EMBL" id="KV749652">
    <property type="protein sequence ID" value="OCL08482.1"/>
    <property type="molecule type" value="Genomic_DNA"/>
</dbReference>
<feature type="transmembrane region" description="Helical" evidence="1">
    <location>
        <begin position="38"/>
        <end position="62"/>
    </location>
</feature>
<keyword evidence="1" id="KW-0812">Transmembrane</keyword>
<evidence type="ECO:0000313" key="2">
    <source>
        <dbReference type="EMBL" id="OCL08482.1"/>
    </source>
</evidence>
<sequence>MAKKKAKEPSGLLTMATVIGLVAYVFPKKKIERPRRPVAISTAIAFMLPFILPFFGGVQLYLRNWNAWPLYYMFFSSLVTFLLYGYDKAQAYNGRWRVSENTLHLHEFLGGWPGALIAQHYFEHKTTKAPFRRTFWCIVAFHQLIWCAIFMTGI</sequence>
<keyword evidence="1" id="KW-1133">Transmembrane helix</keyword>
<keyword evidence="1" id="KW-0472">Membrane</keyword>
<dbReference type="Pfam" id="PF06961">
    <property type="entry name" value="DUF1294"/>
    <property type="match status" value="1"/>
</dbReference>
<reference evidence="2 3" key="1">
    <citation type="journal article" date="2016" name="Nat. Commun.">
        <title>Ectomycorrhizal ecology is imprinted in the genome of the dominant symbiotic fungus Cenococcum geophilum.</title>
        <authorList>
            <consortium name="DOE Joint Genome Institute"/>
            <person name="Peter M."/>
            <person name="Kohler A."/>
            <person name="Ohm R.A."/>
            <person name="Kuo A."/>
            <person name="Krutzmann J."/>
            <person name="Morin E."/>
            <person name="Arend M."/>
            <person name="Barry K.W."/>
            <person name="Binder M."/>
            <person name="Choi C."/>
            <person name="Clum A."/>
            <person name="Copeland A."/>
            <person name="Grisel N."/>
            <person name="Haridas S."/>
            <person name="Kipfer T."/>
            <person name="LaButti K."/>
            <person name="Lindquist E."/>
            <person name="Lipzen A."/>
            <person name="Maire R."/>
            <person name="Meier B."/>
            <person name="Mihaltcheva S."/>
            <person name="Molinier V."/>
            <person name="Murat C."/>
            <person name="Poggeler S."/>
            <person name="Quandt C.A."/>
            <person name="Sperisen C."/>
            <person name="Tritt A."/>
            <person name="Tisserant E."/>
            <person name="Crous P.W."/>
            <person name="Henrissat B."/>
            <person name="Nehls U."/>
            <person name="Egli S."/>
            <person name="Spatafora J.W."/>
            <person name="Grigoriev I.V."/>
            <person name="Martin F.M."/>
        </authorList>
    </citation>
    <scope>NUCLEOTIDE SEQUENCE [LARGE SCALE GENOMIC DNA]</scope>
    <source>
        <strain evidence="2 3">CBS 207.34</strain>
    </source>
</reference>
<dbReference type="Proteomes" id="UP000250140">
    <property type="component" value="Unassembled WGS sequence"/>
</dbReference>
<evidence type="ECO:0000256" key="1">
    <source>
        <dbReference type="SAM" id="Phobius"/>
    </source>
</evidence>
<feature type="transmembrane region" description="Helical" evidence="1">
    <location>
        <begin position="134"/>
        <end position="153"/>
    </location>
</feature>
<gene>
    <name evidence="2" type="ORF">AOQ84DRAFT_39641</name>
</gene>
<dbReference type="AlphaFoldDB" id="A0A8E2F0S1"/>
<organism evidence="2 3">
    <name type="scientific">Glonium stellatum</name>
    <dbReference type="NCBI Taxonomy" id="574774"/>
    <lineage>
        <taxon>Eukaryota</taxon>
        <taxon>Fungi</taxon>
        <taxon>Dikarya</taxon>
        <taxon>Ascomycota</taxon>
        <taxon>Pezizomycotina</taxon>
        <taxon>Dothideomycetes</taxon>
        <taxon>Pleosporomycetidae</taxon>
        <taxon>Gloniales</taxon>
        <taxon>Gloniaceae</taxon>
        <taxon>Glonium</taxon>
    </lineage>
</organism>
<feature type="transmembrane region" description="Helical" evidence="1">
    <location>
        <begin position="68"/>
        <end position="86"/>
    </location>
</feature>